<sequence>MVLVACCQFCATRSILKNLEICKELMNQAVSRGAQVCFFPEASDFIGLDHNDSLTLTLSEEREIFINEFKKHVKLLKIHASIGLHEPVVSGTRIANVCVWIDDEGNITHRYQKLHLFRTNMTGGRDFLVFVLSVNKIADQMKESKYVEKGKDIIPPFETPIGKVGLAICHDIRYPEMSIRLRSLGADVITYPSAFVPKKYILNFLSWSILICARAIETQETANQVGKHNESRESYGHSMIADPWGSILASCSNVSKGPTFCIADIDLSIVRKVRKELPLIRRTDIYPKI</sequence>
<accession>A0ACB7CJG6</accession>
<proteinExistence type="predicted"/>
<evidence type="ECO:0000313" key="1">
    <source>
        <dbReference type="EMBL" id="KAG4306364.1"/>
    </source>
</evidence>
<evidence type="ECO:0000313" key="2">
    <source>
        <dbReference type="Proteomes" id="UP000768646"/>
    </source>
</evidence>
<dbReference type="EMBL" id="JABTEG010000001">
    <property type="protein sequence ID" value="KAG4306364.1"/>
    <property type="molecule type" value="Genomic_DNA"/>
</dbReference>
<comment type="caution">
    <text evidence="1">The sequence shown here is derived from an EMBL/GenBank/DDBJ whole genome shotgun (WGS) entry which is preliminary data.</text>
</comment>
<protein>
    <submittedName>
        <fullName evidence="1">Uncharacterized protein</fullName>
    </submittedName>
</protein>
<dbReference type="Proteomes" id="UP000768646">
    <property type="component" value="Unassembled WGS sequence"/>
</dbReference>
<name>A0ACB7CJG6_9ASCO</name>
<gene>
    <name evidence="1" type="ORF">PORY_000352</name>
</gene>
<keyword evidence="2" id="KW-1185">Reference proteome</keyword>
<reference evidence="1 2" key="1">
    <citation type="journal article" date="2021" name="Commun. Biol.">
        <title>Genomic insights into the host specific adaptation of the Pneumocystis genus.</title>
        <authorList>
            <person name="Cisse O.H."/>
            <person name="Ma L."/>
            <person name="Dekker J.P."/>
            <person name="Khil P.P."/>
            <person name="Youn J.-H."/>
            <person name="Brenchley J.M."/>
            <person name="Blair R."/>
            <person name="Pahar B."/>
            <person name="Chabe M."/>
            <person name="Van Rompay K.K.A."/>
            <person name="Keesler R."/>
            <person name="Sukura A."/>
            <person name="Hirsch V."/>
            <person name="Kutty G."/>
            <person name="Liu Y."/>
            <person name="Peng L."/>
            <person name="Chen J."/>
            <person name="Song J."/>
            <person name="Weissenbacher-Lang C."/>
            <person name="Xu J."/>
            <person name="Upham N.S."/>
            <person name="Stajich J.E."/>
            <person name="Cuomo C.A."/>
            <person name="Cushion M.T."/>
            <person name="Kovacs J.A."/>
        </authorList>
    </citation>
    <scope>NUCLEOTIDE SEQUENCE [LARGE SCALE GENOMIC DNA]</scope>
    <source>
        <strain evidence="1 2">RABM</strain>
    </source>
</reference>
<organism evidence="1 2">
    <name type="scientific">Pneumocystis oryctolagi</name>
    <dbReference type="NCBI Taxonomy" id="42067"/>
    <lineage>
        <taxon>Eukaryota</taxon>
        <taxon>Fungi</taxon>
        <taxon>Dikarya</taxon>
        <taxon>Ascomycota</taxon>
        <taxon>Taphrinomycotina</taxon>
        <taxon>Pneumocystomycetes</taxon>
        <taxon>Pneumocystaceae</taxon>
        <taxon>Pneumocystis</taxon>
    </lineage>
</organism>